<sequence length="548" mass="63628">MDTYDEGDVPAEGIELPTVFATAQFTAALEGFDTVTALSSQDAQQQVKIPSPVAQFLTQFHAHLVERNTWELHAFYENSFNQLTEKFYAKASWPEADTISHLVNDDPTFLILYKELYYRHLYSKMQPTLDDRVRSYTNYCDLFNFILNSSDEPCELDLPSQWLWDIIDEFIYQFQSFSQYRNKPKHKTDYEINLLKSRPDVWNVHNVLNVLYSLIQKSQINEQLVAFRNGEDLVAAAGELGSKPLYRMLGYFSLVGLLRVHCLLGDYMLALETMQNVDPGQRGLFSRITACHVTTYYYIGFAYLMMRRYTDAIKMFANILNFVSRTKHYHNRSYQYEMILRKSDQMYALLSMSLVLSPQKIDENINNTLKEKYGEQYQKMQKGEDGLSTFEELFLYACPKFISPSAPDLESEGSLIHDAVKHQARIFLSDIKTQILVPTLRSYLKLYNNLPMEKLATFLETTPEDVRRQLLVFKHKSRQVVWHHGPISTGSLISTTDLQLYLKQDTVYIAETKTGRRVADWFIRNMNKFEDIVDGMEKKSTAIAAHSN</sequence>
<dbReference type="Proteomes" id="UP000007241">
    <property type="component" value="Unassembled WGS sequence"/>
</dbReference>
<dbReference type="GO" id="GO:0005852">
    <property type="term" value="C:eukaryotic translation initiation factor 3 complex"/>
    <property type="evidence" value="ECO:0000318"/>
    <property type="project" value="GO_Central"/>
</dbReference>
<evidence type="ECO:0000313" key="8">
    <source>
        <dbReference type="EMBL" id="EGF82265.1"/>
    </source>
</evidence>
<evidence type="ECO:0000256" key="3">
    <source>
        <dbReference type="ARBA" id="ARBA00022917"/>
    </source>
</evidence>
<keyword evidence="6" id="KW-0472">Membrane</keyword>
<dbReference type="HOGENOM" id="CLU_029210_0_1_1"/>
<accession>F4NY56</accession>
<evidence type="ECO:0000256" key="6">
    <source>
        <dbReference type="SAM" id="Phobius"/>
    </source>
</evidence>
<dbReference type="GO" id="GO:0033290">
    <property type="term" value="C:eukaryotic 48S preinitiation complex"/>
    <property type="evidence" value="ECO:0007669"/>
    <property type="project" value="UniProtKB-UniRule"/>
</dbReference>
<evidence type="ECO:0000313" key="9">
    <source>
        <dbReference type="Proteomes" id="UP000007241"/>
    </source>
</evidence>
<dbReference type="Pfam" id="PF10255">
    <property type="entry name" value="Paf67"/>
    <property type="match status" value="1"/>
</dbReference>
<organism evidence="8 9">
    <name type="scientific">Batrachochytrium dendrobatidis (strain JAM81 / FGSC 10211)</name>
    <name type="common">Frog chytrid fungus</name>
    <dbReference type="NCBI Taxonomy" id="684364"/>
    <lineage>
        <taxon>Eukaryota</taxon>
        <taxon>Fungi</taxon>
        <taxon>Fungi incertae sedis</taxon>
        <taxon>Chytridiomycota</taxon>
        <taxon>Chytridiomycota incertae sedis</taxon>
        <taxon>Chytridiomycetes</taxon>
        <taxon>Rhizophydiales</taxon>
        <taxon>Rhizophydiales incertae sedis</taxon>
        <taxon>Batrachochytrium</taxon>
    </lineage>
</organism>
<keyword evidence="3 4" id="KW-0648">Protein biosynthesis</keyword>
<proteinExistence type="inferred from homology"/>
<feature type="transmembrane region" description="Helical" evidence="6">
    <location>
        <begin position="284"/>
        <end position="306"/>
    </location>
</feature>
<evidence type="ECO:0000256" key="4">
    <source>
        <dbReference type="HAMAP-Rule" id="MF_03011"/>
    </source>
</evidence>
<evidence type="ECO:0000256" key="1">
    <source>
        <dbReference type="ARBA" id="ARBA00022490"/>
    </source>
</evidence>
<keyword evidence="6" id="KW-1133">Transmembrane helix</keyword>
<feature type="repeat" description="TPR" evidence="5">
    <location>
        <begin position="293"/>
        <end position="326"/>
    </location>
</feature>
<feature type="domain" description="PCI" evidence="7">
    <location>
        <begin position="311"/>
        <end position="516"/>
    </location>
</feature>
<keyword evidence="9" id="KW-1185">Reference proteome</keyword>
<dbReference type="AlphaFoldDB" id="F4NY56"/>
<dbReference type="InParanoid" id="F4NY56"/>
<dbReference type="InterPro" id="IPR019734">
    <property type="entry name" value="TPR_rpt"/>
</dbReference>
<comment type="subcellular location">
    <subcellularLocation>
        <location evidence="4">Cytoplasm</location>
    </subcellularLocation>
</comment>
<dbReference type="OrthoDB" id="15082at2759"/>
<dbReference type="PANTHER" id="PTHR13242:SF0">
    <property type="entry name" value="EUKARYOTIC TRANSLATION INITIATION FACTOR 3 SUBUNIT L"/>
    <property type="match status" value="1"/>
</dbReference>
<keyword evidence="6" id="KW-0812">Transmembrane</keyword>
<dbReference type="STRING" id="684364.F4NY56"/>
<dbReference type="PROSITE" id="PS50005">
    <property type="entry name" value="TPR"/>
    <property type="match status" value="1"/>
</dbReference>
<comment type="subunit">
    <text evidence="4">Component of the eukaryotic translation initiation factor 3 (eIF-3) complex.</text>
</comment>
<dbReference type="GO" id="GO:0001732">
    <property type="term" value="P:formation of cytoplasmic translation initiation complex"/>
    <property type="evidence" value="ECO:0007669"/>
    <property type="project" value="UniProtKB-UniRule"/>
</dbReference>
<keyword evidence="5" id="KW-0802">TPR repeat</keyword>
<name>F4NY56_BATDJ</name>
<comment type="similarity">
    <text evidence="4">Belongs to the eIF-3 subunit L family.</text>
</comment>
<dbReference type="PANTHER" id="PTHR13242">
    <property type="entry name" value="EUKARYOTIC TRANSLATION INITIATION FACTOR 3"/>
    <property type="match status" value="1"/>
</dbReference>
<dbReference type="EMBL" id="GL882881">
    <property type="protein sequence ID" value="EGF82265.1"/>
    <property type="molecule type" value="Genomic_DNA"/>
</dbReference>
<evidence type="ECO:0000256" key="2">
    <source>
        <dbReference type="ARBA" id="ARBA00022540"/>
    </source>
</evidence>
<dbReference type="OMA" id="AGWFIRN"/>
<dbReference type="PROSITE" id="PS50250">
    <property type="entry name" value="PCI"/>
    <property type="match status" value="1"/>
</dbReference>
<dbReference type="GO" id="GO:0006413">
    <property type="term" value="P:translational initiation"/>
    <property type="evidence" value="ECO:0000318"/>
    <property type="project" value="GO_Central"/>
</dbReference>
<evidence type="ECO:0000259" key="7">
    <source>
        <dbReference type="PROSITE" id="PS50250"/>
    </source>
</evidence>
<feature type="transmembrane region" description="Helical" evidence="6">
    <location>
        <begin position="249"/>
        <end position="269"/>
    </location>
</feature>
<gene>
    <name evidence="8" type="ORF">BATDEDRAFT_34692</name>
</gene>
<comment type="function">
    <text evidence="4">Component of the eukaryotic translation initiation factor 3 (eIF-3) complex, which is involved in protein synthesis of a specialized repertoire of mRNAs and, together with other initiation factors, stimulates binding of mRNA and methionyl-tRNAi to the 40S ribosome. The eIF-3 complex specifically targets and initiates translation of a subset of mRNAs involved in cell proliferation.</text>
</comment>
<keyword evidence="1 4" id="KW-0963">Cytoplasm</keyword>
<dbReference type="RefSeq" id="XP_006677453.1">
    <property type="nucleotide sequence ID" value="XM_006677390.1"/>
</dbReference>
<dbReference type="InterPro" id="IPR000717">
    <property type="entry name" value="PCI_dom"/>
</dbReference>
<dbReference type="GO" id="GO:0016282">
    <property type="term" value="C:eukaryotic 43S preinitiation complex"/>
    <property type="evidence" value="ECO:0007669"/>
    <property type="project" value="UniProtKB-UniRule"/>
</dbReference>
<keyword evidence="2 4" id="KW-0396">Initiation factor</keyword>
<dbReference type="GO" id="GO:0003743">
    <property type="term" value="F:translation initiation factor activity"/>
    <property type="evidence" value="ECO:0007669"/>
    <property type="project" value="UniProtKB-UniRule"/>
</dbReference>
<dbReference type="InterPro" id="IPR019382">
    <property type="entry name" value="eIF3l"/>
</dbReference>
<dbReference type="GeneID" id="18240535"/>
<evidence type="ECO:0000256" key="5">
    <source>
        <dbReference type="PROSITE-ProRule" id="PRU00339"/>
    </source>
</evidence>
<dbReference type="HAMAP" id="MF_03011">
    <property type="entry name" value="eIF3l"/>
    <property type="match status" value="1"/>
</dbReference>
<protein>
    <recommendedName>
        <fullName evidence="4">Eukaryotic translation initiation factor 3 subunit L</fullName>
        <shortName evidence="4">eIF3l</shortName>
    </recommendedName>
</protein>
<reference evidence="8 9" key="1">
    <citation type="submission" date="2009-12" db="EMBL/GenBank/DDBJ databases">
        <title>The draft genome of Batrachochytrium dendrobatidis.</title>
        <authorList>
            <consortium name="US DOE Joint Genome Institute (JGI-PGF)"/>
            <person name="Kuo A."/>
            <person name="Salamov A."/>
            <person name="Schmutz J."/>
            <person name="Lucas S."/>
            <person name="Pitluck S."/>
            <person name="Rosenblum E."/>
            <person name="Stajich J."/>
            <person name="Eisen M."/>
            <person name="Grigoriev I.V."/>
        </authorList>
    </citation>
    <scope>NUCLEOTIDE SEQUENCE [LARGE SCALE GENOMIC DNA]</scope>
    <source>
        <strain evidence="9">JAM81 / FGSC 10211</strain>
    </source>
</reference>